<protein>
    <submittedName>
        <fullName evidence="2">Glucose inhibited division protein B</fullName>
        <ecNumber evidence="2">2.1.-.-</ecNumber>
    </submittedName>
</protein>
<feature type="region of interest" description="Disordered" evidence="1">
    <location>
        <begin position="1"/>
        <end position="44"/>
    </location>
</feature>
<accession>G4CK51</accession>
<dbReference type="EMBL" id="AGAY01000069">
    <property type="protein sequence ID" value="EGY51778.1"/>
    <property type="molecule type" value="Genomic_DNA"/>
</dbReference>
<proteinExistence type="predicted"/>
<organism evidence="2 3">
    <name type="scientific">Neisseria shayeganii 871</name>
    <dbReference type="NCBI Taxonomy" id="1032488"/>
    <lineage>
        <taxon>Bacteria</taxon>
        <taxon>Pseudomonadati</taxon>
        <taxon>Pseudomonadota</taxon>
        <taxon>Betaproteobacteria</taxon>
        <taxon>Neisseriales</taxon>
        <taxon>Neisseriaceae</taxon>
        <taxon>Neisseria</taxon>
    </lineage>
</organism>
<name>G4CK51_9NEIS</name>
<comment type="caution">
    <text evidence="2">The sequence shown here is derived from an EMBL/GenBank/DDBJ whole genome shotgun (WGS) entry which is preliminary data.</text>
</comment>
<keyword evidence="2" id="KW-0808">Transferase</keyword>
<dbReference type="STRING" id="1032488.HMPREF9371_1991"/>
<dbReference type="Proteomes" id="UP000003019">
    <property type="component" value="Unassembled WGS sequence"/>
</dbReference>
<dbReference type="GO" id="GO:0016740">
    <property type="term" value="F:transferase activity"/>
    <property type="evidence" value="ECO:0007669"/>
    <property type="project" value="UniProtKB-KW"/>
</dbReference>
<evidence type="ECO:0000313" key="2">
    <source>
        <dbReference type="EMBL" id="EGY51778.1"/>
    </source>
</evidence>
<dbReference type="AlphaFoldDB" id="G4CK51"/>
<keyword evidence="3" id="KW-1185">Reference proteome</keyword>
<dbReference type="PATRIC" id="fig|1032488.3.peg.1886"/>
<gene>
    <name evidence="2" type="primary">gidB</name>
    <name evidence="2" type="ORF">HMPREF9371_1991</name>
</gene>
<dbReference type="EC" id="2.1.-.-" evidence="2"/>
<sequence>MRRRWGFCKGLRLPENVRHGQNPTGRGPVQNTTAAPPYPHQPNT</sequence>
<evidence type="ECO:0000313" key="3">
    <source>
        <dbReference type="Proteomes" id="UP000003019"/>
    </source>
</evidence>
<reference evidence="2 3" key="1">
    <citation type="submission" date="2011-05" db="EMBL/GenBank/DDBJ databases">
        <authorList>
            <person name="Muzny D."/>
            <person name="Qin X."/>
            <person name="Deng J."/>
            <person name="Jiang H."/>
            <person name="Liu Y."/>
            <person name="Qu J."/>
            <person name="Song X.-Z."/>
            <person name="Zhang L."/>
            <person name="Thornton R."/>
            <person name="Coyle M."/>
            <person name="Francisco L."/>
            <person name="Jackson L."/>
            <person name="Javaid M."/>
            <person name="Korchina V."/>
            <person name="Kovar C."/>
            <person name="Mata R."/>
            <person name="Mathew T."/>
            <person name="Ngo R."/>
            <person name="Nguyen L."/>
            <person name="Nguyen N."/>
            <person name="Okwuonu G."/>
            <person name="Ongeri F."/>
            <person name="Pham C."/>
            <person name="Simmons D."/>
            <person name="Wilczek-Boney K."/>
            <person name="Hale W."/>
            <person name="Jakkamsetti A."/>
            <person name="Pham P."/>
            <person name="Ruth R."/>
            <person name="San Lucas F."/>
            <person name="Warren J."/>
            <person name="Zhang J."/>
            <person name="Zhao Z."/>
            <person name="Zhou C."/>
            <person name="Zhu D."/>
            <person name="Lee S."/>
            <person name="Bess C."/>
            <person name="Blankenburg K."/>
            <person name="Forbes L."/>
            <person name="Fu Q."/>
            <person name="Gubbala S."/>
            <person name="Hirani K."/>
            <person name="Jayaseelan J.C."/>
            <person name="Lara F."/>
            <person name="Munidasa M."/>
            <person name="Palculict T."/>
            <person name="Patil S."/>
            <person name="Pu L.-L."/>
            <person name="Saada N."/>
            <person name="Tang L."/>
            <person name="Weissenberger G."/>
            <person name="Zhu Y."/>
            <person name="Hemphill L."/>
            <person name="Shang Y."/>
            <person name="Youmans B."/>
            <person name="Ayvaz T."/>
            <person name="Ross M."/>
            <person name="Santibanez J."/>
            <person name="Aqrawi P."/>
            <person name="Gross S."/>
            <person name="Joshi V."/>
            <person name="Fowler G."/>
            <person name="Nazareth L."/>
            <person name="Reid J."/>
            <person name="Worley K."/>
            <person name="Petrosino J."/>
            <person name="Highlander S."/>
            <person name="Gibbs R."/>
        </authorList>
    </citation>
    <scope>NUCLEOTIDE SEQUENCE [LARGE SCALE GENOMIC DNA]</scope>
    <source>
        <strain evidence="2 3">871</strain>
    </source>
</reference>
<dbReference type="HOGENOM" id="CLU_3219092_0_0_4"/>
<evidence type="ECO:0000256" key="1">
    <source>
        <dbReference type="SAM" id="MobiDB-lite"/>
    </source>
</evidence>
<feature type="compositionally biased region" description="Polar residues" evidence="1">
    <location>
        <begin position="19"/>
        <end position="34"/>
    </location>
</feature>